<evidence type="ECO:0000313" key="3">
    <source>
        <dbReference type="Proteomes" id="UP001056500"/>
    </source>
</evidence>
<dbReference type="SUPFAM" id="SSF48452">
    <property type="entry name" value="TPR-like"/>
    <property type="match status" value="1"/>
</dbReference>
<dbReference type="Pfam" id="PF01381">
    <property type="entry name" value="HTH_3"/>
    <property type="match status" value="1"/>
</dbReference>
<dbReference type="SMART" id="SM00530">
    <property type="entry name" value="HTH_XRE"/>
    <property type="match status" value="1"/>
</dbReference>
<organism evidence="2 3">
    <name type="scientific">Brevibacillus ruminantium</name>
    <dbReference type="NCBI Taxonomy" id="2950604"/>
    <lineage>
        <taxon>Bacteria</taxon>
        <taxon>Bacillati</taxon>
        <taxon>Bacillota</taxon>
        <taxon>Bacilli</taxon>
        <taxon>Bacillales</taxon>
        <taxon>Paenibacillaceae</taxon>
        <taxon>Brevibacillus</taxon>
    </lineage>
</organism>
<evidence type="ECO:0000313" key="2">
    <source>
        <dbReference type="EMBL" id="USG64618.1"/>
    </source>
</evidence>
<dbReference type="InterPro" id="IPR011990">
    <property type="entry name" value="TPR-like_helical_dom_sf"/>
</dbReference>
<gene>
    <name evidence="2" type="ORF">NDK47_21110</name>
</gene>
<dbReference type="Gene3D" id="1.25.40.10">
    <property type="entry name" value="Tetratricopeptide repeat domain"/>
    <property type="match status" value="1"/>
</dbReference>
<evidence type="ECO:0000259" key="1">
    <source>
        <dbReference type="PROSITE" id="PS50943"/>
    </source>
</evidence>
<dbReference type="InterPro" id="IPR001387">
    <property type="entry name" value="Cro/C1-type_HTH"/>
</dbReference>
<dbReference type="Proteomes" id="UP001056500">
    <property type="component" value="Chromosome"/>
</dbReference>
<protein>
    <submittedName>
        <fullName evidence="2">Helix-turn-helix domain-containing protein</fullName>
    </submittedName>
</protein>
<name>A0ABY4WBQ9_9BACL</name>
<dbReference type="PROSITE" id="PS50943">
    <property type="entry name" value="HTH_CROC1"/>
    <property type="match status" value="1"/>
</dbReference>
<feature type="domain" description="HTH cro/C1-type" evidence="1">
    <location>
        <begin position="9"/>
        <end position="64"/>
    </location>
</feature>
<reference evidence="2" key="1">
    <citation type="submission" date="2022-06" db="EMBL/GenBank/DDBJ databases">
        <title>Genome sequencing of Brevibacillus sp. BB3-R1.</title>
        <authorList>
            <person name="Heo J."/>
            <person name="Lee D."/>
            <person name="Won M."/>
            <person name="Han B.-H."/>
            <person name="Hong S.-B."/>
            <person name="Kwon S.-W."/>
        </authorList>
    </citation>
    <scope>NUCLEOTIDE SEQUENCE</scope>
    <source>
        <strain evidence="2">BB3-R1</strain>
    </source>
</reference>
<proteinExistence type="predicted"/>
<dbReference type="Gene3D" id="1.10.260.40">
    <property type="entry name" value="lambda repressor-like DNA-binding domains"/>
    <property type="match status" value="1"/>
</dbReference>
<sequence length="417" mass="48442">MLINLGDLIYNFRKQNDLSLDKLAEMTGVCKSVLSKIEVGQTKKPSFGTWKKIANVIDVPYYDMISFYVESVQRGETLKYILEEVVGKNYISLVSKVALKFLESPRMDTFLSLDYLMQYANSVENLKIRTILYDTVIYYARNRGVPFYLAKALYERYLLERDDFLRLSETYRRGSELIHYTEHLNNLEYTIFFYRIGVHAYALQDYDKCIYLCKKGFDKDDSDNQLRAEALSAVVASYLALGDYTLADLYLREYSESQYSDYKKDHAKAMILTKSGKLKEAEKIYKELLESLDRERRITILVDLMDVYFAMDDSESIGKLIESENNYLPSNNVNNPRRIEKLAKYFGLKGSYMLSVGRLQEGADNLLHSAEYYQKLGNSQESMKCLGMVLDSYKKFGEKGQNELMEKITKLCNDDTK</sequence>
<dbReference type="EMBL" id="CP098755">
    <property type="protein sequence ID" value="USG64618.1"/>
    <property type="molecule type" value="Genomic_DNA"/>
</dbReference>
<keyword evidence="3" id="KW-1185">Reference proteome</keyword>
<dbReference type="RefSeq" id="WP_251871730.1">
    <property type="nucleotide sequence ID" value="NZ_CP098755.1"/>
</dbReference>
<dbReference type="InterPro" id="IPR010982">
    <property type="entry name" value="Lambda_DNA-bd_dom_sf"/>
</dbReference>
<dbReference type="SUPFAM" id="SSF47413">
    <property type="entry name" value="lambda repressor-like DNA-binding domains"/>
    <property type="match status" value="1"/>
</dbReference>
<accession>A0ABY4WBQ9</accession>
<dbReference type="CDD" id="cd00093">
    <property type="entry name" value="HTH_XRE"/>
    <property type="match status" value="1"/>
</dbReference>